<dbReference type="InterPro" id="IPR011333">
    <property type="entry name" value="SKP1/BTB/POZ_sf"/>
</dbReference>
<reference evidence="2 3" key="1">
    <citation type="submission" date="2018-06" db="EMBL/GenBank/DDBJ databases">
        <title>Comparative genomics reveals the genomic features of Rhizophagus irregularis, R. cerebriforme, R. diaphanum and Gigaspora rosea, and their symbiotic lifestyle signature.</title>
        <authorList>
            <person name="Morin E."/>
            <person name="San Clemente H."/>
            <person name="Chen E.C.H."/>
            <person name="De La Providencia I."/>
            <person name="Hainaut M."/>
            <person name="Kuo A."/>
            <person name="Kohler A."/>
            <person name="Murat C."/>
            <person name="Tang N."/>
            <person name="Roy S."/>
            <person name="Loubradou J."/>
            <person name="Henrissat B."/>
            <person name="Grigoriev I.V."/>
            <person name="Corradi N."/>
            <person name="Roux C."/>
            <person name="Martin F.M."/>
        </authorList>
    </citation>
    <scope>NUCLEOTIDE SEQUENCE [LARGE SCALE GENOMIC DNA]</scope>
    <source>
        <strain evidence="2 3">DAOM 194757</strain>
    </source>
</reference>
<dbReference type="Gene3D" id="3.30.710.10">
    <property type="entry name" value="Potassium Channel Kv1.1, Chain A"/>
    <property type="match status" value="1"/>
</dbReference>
<accession>A0A397VIA1</accession>
<dbReference type="InterPro" id="IPR011705">
    <property type="entry name" value="BACK"/>
</dbReference>
<dbReference type="OrthoDB" id="6408997at2759"/>
<proteinExistence type="predicted"/>
<dbReference type="InterPro" id="IPR000210">
    <property type="entry name" value="BTB/POZ_dom"/>
</dbReference>
<organism evidence="2 3">
    <name type="scientific">Gigaspora rosea</name>
    <dbReference type="NCBI Taxonomy" id="44941"/>
    <lineage>
        <taxon>Eukaryota</taxon>
        <taxon>Fungi</taxon>
        <taxon>Fungi incertae sedis</taxon>
        <taxon>Mucoromycota</taxon>
        <taxon>Glomeromycotina</taxon>
        <taxon>Glomeromycetes</taxon>
        <taxon>Diversisporales</taxon>
        <taxon>Gigasporaceae</taxon>
        <taxon>Gigaspora</taxon>
    </lineage>
</organism>
<sequence length="342" mass="39688">MEIEFFKKLSGDLTNLLKNGEDSNVIIEVDQMPNCQIFKAHSIILNFRCSYFRKELTKTSYDKMNLKKIRIPHISANVFEIIINYIYGGMVSFDKVHASTILGLSAAANEFGLEELVNIAQSQLIENHTSWIRLNFARVSKLCFESDDFKILQEFCSEIIAKTPSVVFNSENFENLSEKALIALLKLENLQMEEGNIWDHVIRWGIAQNPNLDSNPTQWSDAKFLTLKTTLKNCLPLIRYFQITGEDIIKKLYPYQQIIEPNLWKDLMTKYVAPSMPITSTVLPPRKFSNTEFSQRNTGTLYEAGFTYSKGYKDLRIQKRKHRHRMMNMNYYITTQMASIKV</sequence>
<dbReference type="PANTHER" id="PTHR46306:SF1">
    <property type="entry name" value="BTB_POZ DOMAIN-CONTAINING PROTEIN 9"/>
    <property type="match status" value="1"/>
</dbReference>
<dbReference type="Proteomes" id="UP000266673">
    <property type="component" value="Unassembled WGS sequence"/>
</dbReference>
<dbReference type="PANTHER" id="PTHR46306">
    <property type="entry name" value="BTB/POZ DOMAIN-CONTAINING PROTEIN 9"/>
    <property type="match status" value="1"/>
</dbReference>
<dbReference type="PROSITE" id="PS50097">
    <property type="entry name" value="BTB"/>
    <property type="match status" value="1"/>
</dbReference>
<dbReference type="Pfam" id="PF07707">
    <property type="entry name" value="BACK"/>
    <property type="match status" value="1"/>
</dbReference>
<evidence type="ECO:0000313" key="2">
    <source>
        <dbReference type="EMBL" id="RIB19573.1"/>
    </source>
</evidence>
<dbReference type="SMART" id="SM00225">
    <property type="entry name" value="BTB"/>
    <property type="match status" value="1"/>
</dbReference>
<feature type="domain" description="BTB" evidence="1">
    <location>
        <begin position="23"/>
        <end position="95"/>
    </location>
</feature>
<dbReference type="InterPro" id="IPR052407">
    <property type="entry name" value="BTB_POZ_domain_cont_9"/>
</dbReference>
<comment type="caution">
    <text evidence="2">The sequence shown here is derived from an EMBL/GenBank/DDBJ whole genome shotgun (WGS) entry which is preliminary data.</text>
</comment>
<dbReference type="Pfam" id="PF00651">
    <property type="entry name" value="BTB"/>
    <property type="match status" value="1"/>
</dbReference>
<dbReference type="AlphaFoldDB" id="A0A397VIA1"/>
<dbReference type="SUPFAM" id="SSF54695">
    <property type="entry name" value="POZ domain"/>
    <property type="match status" value="1"/>
</dbReference>
<dbReference type="GO" id="GO:0005737">
    <property type="term" value="C:cytoplasm"/>
    <property type="evidence" value="ECO:0007669"/>
    <property type="project" value="TreeGrafter"/>
</dbReference>
<dbReference type="EMBL" id="QKWP01000465">
    <property type="protein sequence ID" value="RIB19573.1"/>
    <property type="molecule type" value="Genomic_DNA"/>
</dbReference>
<protein>
    <submittedName>
        <fullName evidence="2">BTB/POZ protein</fullName>
    </submittedName>
</protein>
<evidence type="ECO:0000259" key="1">
    <source>
        <dbReference type="PROSITE" id="PS50097"/>
    </source>
</evidence>
<name>A0A397VIA1_9GLOM</name>
<keyword evidence="3" id="KW-1185">Reference proteome</keyword>
<evidence type="ECO:0000313" key="3">
    <source>
        <dbReference type="Proteomes" id="UP000266673"/>
    </source>
</evidence>
<gene>
    <name evidence="2" type="ORF">C2G38_2035941</name>
</gene>